<gene>
    <name evidence="4" type="ORF">QYS49_21455</name>
</gene>
<dbReference type="RefSeq" id="WP_308347717.1">
    <property type="nucleotide sequence ID" value="NZ_CP129971.1"/>
</dbReference>
<evidence type="ECO:0000313" key="4">
    <source>
        <dbReference type="EMBL" id="WKK74314.1"/>
    </source>
</evidence>
<name>A0AA49GD29_9BACT</name>
<dbReference type="EMBL" id="CP129971">
    <property type="protein sequence ID" value="WKK74314.1"/>
    <property type="molecule type" value="Genomic_DNA"/>
</dbReference>
<dbReference type="Proteomes" id="UP001230496">
    <property type="component" value="Chromosome"/>
</dbReference>
<dbReference type="InterPro" id="IPR018900">
    <property type="entry name" value="Curli_CsgE"/>
</dbReference>
<evidence type="ECO:0000313" key="5">
    <source>
        <dbReference type="Proteomes" id="UP001230496"/>
    </source>
</evidence>
<dbReference type="AlphaFoldDB" id="A0AA49GD29"/>
<proteinExistence type="predicted"/>
<accession>A0AA49GD29</accession>
<evidence type="ECO:0000256" key="2">
    <source>
        <dbReference type="ARBA" id="ARBA00014024"/>
    </source>
</evidence>
<keyword evidence="3" id="KW-0732">Signal</keyword>
<keyword evidence="5" id="KW-1185">Reference proteome</keyword>
<sequence length="160" mass="18460">MKTLLLFILNIITVLGIHGQDDSVRIQLLKEIISHNQDSSLEVEMKNQYENEINELIVNETMTKAGNDFHELFYSLWVWPEGLNDTFIMLIKEKPLRGNSTQVSIIINDILIFEMPLQPRYDYLVSIVEMAVNQANAYLYNYEEIKSSLEGDDVKGTGIF</sequence>
<dbReference type="Pfam" id="PF10627">
    <property type="entry name" value="CsgE"/>
    <property type="match status" value="1"/>
</dbReference>
<organism evidence="4 5">
    <name type="scientific">Marivirga salinarum</name>
    <dbReference type="NCBI Taxonomy" id="3059078"/>
    <lineage>
        <taxon>Bacteria</taxon>
        <taxon>Pseudomonadati</taxon>
        <taxon>Bacteroidota</taxon>
        <taxon>Cytophagia</taxon>
        <taxon>Cytophagales</taxon>
        <taxon>Marivirgaceae</taxon>
        <taxon>Marivirga</taxon>
    </lineage>
</organism>
<evidence type="ECO:0000256" key="1">
    <source>
        <dbReference type="ARBA" id="ARBA00003989"/>
    </source>
</evidence>
<dbReference type="KEGG" id="msaa:QYS49_21455"/>
<comment type="function">
    <text evidence="1">May be involved in the biogenesis of curli organelles.</text>
</comment>
<protein>
    <recommendedName>
        <fullName evidence="2">Curli production assembly/transport component CsgE</fullName>
    </recommendedName>
</protein>
<evidence type="ECO:0000256" key="3">
    <source>
        <dbReference type="ARBA" id="ARBA00022729"/>
    </source>
</evidence>
<reference evidence="4 5" key="1">
    <citation type="submission" date="2023-08" db="EMBL/GenBank/DDBJ databases">
        <title>Comparative genomics and taxonomic characterization of three novel marine species of genus Marivirga.</title>
        <authorList>
            <person name="Muhammad N."/>
            <person name="Kim S.-G."/>
        </authorList>
    </citation>
    <scope>NUCLEOTIDE SEQUENCE [LARGE SCALE GENOMIC DNA]</scope>
    <source>
        <strain evidence="4 5">BDSF4-3</strain>
    </source>
</reference>